<dbReference type="GO" id="GO:0046872">
    <property type="term" value="F:metal ion binding"/>
    <property type="evidence" value="ECO:0007669"/>
    <property type="project" value="UniProtKB-KW"/>
</dbReference>
<comment type="pathway">
    <text evidence="2">Alkene biosynthesis; ethylene biosynthesis via 2-oxoglutarate.</text>
</comment>
<proteinExistence type="inferred from homology"/>
<evidence type="ECO:0000256" key="4">
    <source>
        <dbReference type="ARBA" id="ARBA00012531"/>
    </source>
</evidence>
<keyword evidence="14" id="KW-1185">Reference proteome</keyword>
<evidence type="ECO:0000256" key="1">
    <source>
        <dbReference type="ARBA" id="ARBA00001954"/>
    </source>
</evidence>
<name>A0A8G2BKR7_9PROT</name>
<organism evidence="13 14">
    <name type="scientific">Thalassobaculum litoreum DSM 18839</name>
    <dbReference type="NCBI Taxonomy" id="1123362"/>
    <lineage>
        <taxon>Bacteria</taxon>
        <taxon>Pseudomonadati</taxon>
        <taxon>Pseudomonadota</taxon>
        <taxon>Alphaproteobacteria</taxon>
        <taxon>Rhodospirillales</taxon>
        <taxon>Thalassobaculaceae</taxon>
        <taxon>Thalassobaculum</taxon>
    </lineage>
</organism>
<reference evidence="13 14" key="1">
    <citation type="submission" date="2016-10" db="EMBL/GenBank/DDBJ databases">
        <authorList>
            <person name="Varghese N."/>
            <person name="Submissions S."/>
        </authorList>
    </citation>
    <scope>NUCLEOTIDE SEQUENCE [LARGE SCALE GENOMIC DNA]</scope>
    <source>
        <strain evidence="13 14">DSM 18839</strain>
    </source>
</reference>
<dbReference type="Pfam" id="PF03171">
    <property type="entry name" value="2OG-FeII_Oxy"/>
    <property type="match status" value="1"/>
</dbReference>
<comment type="catalytic activity">
    <reaction evidence="9">
        <text>2-oxoglutarate + O2 + 2 H(+) = ethene + 3 CO2 + H2O</text>
        <dbReference type="Rhea" id="RHEA:31523"/>
        <dbReference type="ChEBI" id="CHEBI:15377"/>
        <dbReference type="ChEBI" id="CHEBI:15378"/>
        <dbReference type="ChEBI" id="CHEBI:15379"/>
        <dbReference type="ChEBI" id="CHEBI:16526"/>
        <dbReference type="ChEBI" id="CHEBI:16810"/>
        <dbReference type="ChEBI" id="CHEBI:18153"/>
        <dbReference type="EC" id="1.13.12.19"/>
    </reaction>
</comment>
<keyword evidence="6" id="KW-0266">Ethylene biosynthesis</keyword>
<keyword evidence="11" id="KW-0408">Iron</keyword>
<dbReference type="PANTHER" id="PTHR47990">
    <property type="entry name" value="2-OXOGLUTARATE (2OG) AND FE(II)-DEPENDENT OXYGENASE SUPERFAMILY PROTEIN-RELATED"/>
    <property type="match status" value="1"/>
</dbReference>
<dbReference type="InterPro" id="IPR026992">
    <property type="entry name" value="DIOX_N"/>
</dbReference>
<dbReference type="InterPro" id="IPR027443">
    <property type="entry name" value="IPNS-like_sf"/>
</dbReference>
<dbReference type="EC" id="1.14.20.7" evidence="3"/>
<accession>A0A8G2BKR7</accession>
<dbReference type="SUPFAM" id="SSF51197">
    <property type="entry name" value="Clavaminate synthase-like"/>
    <property type="match status" value="1"/>
</dbReference>
<evidence type="ECO:0000256" key="5">
    <source>
        <dbReference type="ARBA" id="ARBA00019045"/>
    </source>
</evidence>
<dbReference type="Gene3D" id="2.60.120.330">
    <property type="entry name" value="B-lactam Antibiotic, Isopenicillin N Synthase, Chain"/>
    <property type="match status" value="1"/>
</dbReference>
<protein>
    <recommendedName>
        <fullName evidence="5">2-oxoglutarate-dependent ethylene/succinate-forming enzyme</fullName>
        <ecNumber evidence="4">1.13.12.19</ecNumber>
        <ecNumber evidence="3">1.14.20.7</ecNumber>
    </recommendedName>
    <alternativeName>
        <fullName evidence="7">2-oxoglutarate dioxygenase (ethylene-forming)</fullName>
    </alternativeName>
    <alternativeName>
        <fullName evidence="8">2-oxoglutarate/L-arginine monooxygenase/decarboxylase (succinate-forming)</fullName>
    </alternativeName>
</protein>
<evidence type="ECO:0000256" key="9">
    <source>
        <dbReference type="ARBA" id="ARBA00047725"/>
    </source>
</evidence>
<dbReference type="InterPro" id="IPR050231">
    <property type="entry name" value="Iron_ascorbate_oxido_reductase"/>
</dbReference>
<evidence type="ECO:0000256" key="2">
    <source>
        <dbReference type="ARBA" id="ARBA00004767"/>
    </source>
</evidence>
<comment type="cofactor">
    <cofactor evidence="1">
        <name>Fe(2+)</name>
        <dbReference type="ChEBI" id="CHEBI:29033"/>
    </cofactor>
</comment>
<dbReference type="OrthoDB" id="21825at2"/>
<dbReference type="InterPro" id="IPR044861">
    <property type="entry name" value="IPNS-like_FE2OG_OXY"/>
</dbReference>
<keyword evidence="11" id="KW-0479">Metal-binding</keyword>
<sequence>MGSGALAEVELSEDLQGREVAFDSIPVIDISTLADGSDEAAVAAKLRDAAERVGFLYVTGHGIPQTMIDGMFAQARAFFDRPQDEKMAVHIGKWPVHRGYFPLFEENTDPAMTADLKEGFDIGRDLGPDDPEVLAGLPLHGANQWPQGDPSFRAAADGYFNALCRLGARLMRGFAIALDLEPDFFADKIDRPLAQLRLLHYPPQSGHVAAKTIGCGAHTDYGCVTVLAQDANGGLQVRNTEGEWISAPPVPGAFVVNLGDQMARWTNGRFQATPHRVINVSGKERYSMPFFFDPNWEAEIACLPSCEIPGEAPKFAPVLAGPYLQSRFDATFTYRQDKAAL</sequence>
<comment type="similarity">
    <text evidence="11">Belongs to the iron/ascorbate-dependent oxidoreductase family.</text>
</comment>
<evidence type="ECO:0000256" key="6">
    <source>
        <dbReference type="ARBA" id="ARBA00022666"/>
    </source>
</evidence>
<dbReference type="PRINTS" id="PR00682">
    <property type="entry name" value="IPNSYNTHASE"/>
</dbReference>
<feature type="domain" description="Fe2OG dioxygenase" evidence="12">
    <location>
        <begin position="188"/>
        <end position="294"/>
    </location>
</feature>
<dbReference type="PROSITE" id="PS51471">
    <property type="entry name" value="FE2OG_OXY"/>
    <property type="match status" value="1"/>
</dbReference>
<evidence type="ECO:0000259" key="12">
    <source>
        <dbReference type="PROSITE" id="PS51471"/>
    </source>
</evidence>
<comment type="caution">
    <text evidence="13">The sequence shown here is derived from an EMBL/GenBank/DDBJ whole genome shotgun (WGS) entry which is preliminary data.</text>
</comment>
<comment type="catalytic activity">
    <reaction evidence="10">
        <text>L-arginine + 2-oxoglutarate + O2 = guanidine + L-glutamate 5-semialdehyde + succinate + CO2</text>
        <dbReference type="Rhea" id="RHEA:31535"/>
        <dbReference type="ChEBI" id="CHEBI:15379"/>
        <dbReference type="ChEBI" id="CHEBI:16526"/>
        <dbReference type="ChEBI" id="CHEBI:16810"/>
        <dbReference type="ChEBI" id="CHEBI:30031"/>
        <dbReference type="ChEBI" id="CHEBI:30087"/>
        <dbReference type="ChEBI" id="CHEBI:32682"/>
        <dbReference type="ChEBI" id="CHEBI:58066"/>
        <dbReference type="EC" id="1.14.20.7"/>
    </reaction>
</comment>
<dbReference type="Pfam" id="PF14226">
    <property type="entry name" value="DIOX_N"/>
    <property type="match status" value="1"/>
</dbReference>
<evidence type="ECO:0000256" key="8">
    <source>
        <dbReference type="ARBA" id="ARBA00031282"/>
    </source>
</evidence>
<evidence type="ECO:0000256" key="3">
    <source>
        <dbReference type="ARBA" id="ARBA00012293"/>
    </source>
</evidence>
<evidence type="ECO:0000256" key="11">
    <source>
        <dbReference type="RuleBase" id="RU003682"/>
    </source>
</evidence>
<keyword evidence="11" id="KW-0560">Oxidoreductase</keyword>
<dbReference type="EC" id="1.13.12.19" evidence="4"/>
<dbReference type="GO" id="GO:0102276">
    <property type="term" value="F:2-oxoglutarate oxygenase/decarboxylase (ethylene-forming) activity"/>
    <property type="evidence" value="ECO:0007669"/>
    <property type="project" value="UniProtKB-EC"/>
</dbReference>
<dbReference type="RefSeq" id="WP_093152930.1">
    <property type="nucleotide sequence ID" value="NZ_FNBW01000013.1"/>
</dbReference>
<gene>
    <name evidence="13" type="ORF">SAMN05660686_03894</name>
</gene>
<evidence type="ECO:0000313" key="13">
    <source>
        <dbReference type="EMBL" id="SDG28115.1"/>
    </source>
</evidence>
<dbReference type="Proteomes" id="UP000198615">
    <property type="component" value="Unassembled WGS sequence"/>
</dbReference>
<dbReference type="AlphaFoldDB" id="A0A8G2BKR7"/>
<dbReference type="InterPro" id="IPR005123">
    <property type="entry name" value="Oxoglu/Fe-dep_dioxygenase_dom"/>
</dbReference>
<evidence type="ECO:0000313" key="14">
    <source>
        <dbReference type="Proteomes" id="UP000198615"/>
    </source>
</evidence>
<dbReference type="EMBL" id="FNBW01000013">
    <property type="protein sequence ID" value="SDG28115.1"/>
    <property type="molecule type" value="Genomic_DNA"/>
</dbReference>
<evidence type="ECO:0000256" key="7">
    <source>
        <dbReference type="ARBA" id="ARBA00031011"/>
    </source>
</evidence>
<evidence type="ECO:0000256" key="10">
    <source>
        <dbReference type="ARBA" id="ARBA00049359"/>
    </source>
</evidence>
<dbReference type="GO" id="GO:0009693">
    <property type="term" value="P:ethylene biosynthetic process"/>
    <property type="evidence" value="ECO:0007669"/>
    <property type="project" value="UniProtKB-KW"/>
</dbReference>